<accession>A0A816BPY0</accession>
<dbReference type="EMBL" id="CAJNOJ010000059">
    <property type="protein sequence ID" value="CAF0993798.1"/>
    <property type="molecule type" value="Genomic_DNA"/>
</dbReference>
<dbReference type="Proteomes" id="UP000663828">
    <property type="component" value="Unassembled WGS sequence"/>
</dbReference>
<dbReference type="EMBL" id="CAJNOR010007118">
    <property type="protein sequence ID" value="CAF1611151.1"/>
    <property type="molecule type" value="Genomic_DNA"/>
</dbReference>
<dbReference type="Pfam" id="PF00105">
    <property type="entry name" value="zf-C4"/>
    <property type="match status" value="1"/>
</dbReference>
<dbReference type="SUPFAM" id="SSF57716">
    <property type="entry name" value="Glucocorticoid receptor-like (DNA-binding domain)"/>
    <property type="match status" value="1"/>
</dbReference>
<feature type="domain" description="Nuclear receptor" evidence="9">
    <location>
        <begin position="10"/>
        <end position="86"/>
    </location>
</feature>
<evidence type="ECO:0000256" key="6">
    <source>
        <dbReference type="ARBA" id="ARBA00023163"/>
    </source>
</evidence>
<dbReference type="Proteomes" id="UP000663852">
    <property type="component" value="Unassembled WGS sequence"/>
</dbReference>
<dbReference type="GO" id="GO:0004879">
    <property type="term" value="F:nuclear receptor activity"/>
    <property type="evidence" value="ECO:0007669"/>
    <property type="project" value="TreeGrafter"/>
</dbReference>
<keyword evidence="5" id="KW-0238">DNA-binding</keyword>
<dbReference type="GO" id="GO:0045944">
    <property type="term" value="P:positive regulation of transcription by RNA polymerase II"/>
    <property type="evidence" value="ECO:0007669"/>
    <property type="project" value="TreeGrafter"/>
</dbReference>
<dbReference type="InterPro" id="IPR050234">
    <property type="entry name" value="Nuclear_hormone_rcpt_NR1"/>
</dbReference>
<dbReference type="SMART" id="SM00399">
    <property type="entry name" value="ZnF_C4"/>
    <property type="match status" value="1"/>
</dbReference>
<gene>
    <name evidence="10" type="ORF">EDS130_LOCUS14530</name>
    <name evidence="11" type="ORF">XAT740_LOCUS48916</name>
</gene>
<dbReference type="PROSITE" id="PS51030">
    <property type="entry name" value="NUCLEAR_REC_DBD_2"/>
    <property type="match status" value="1"/>
</dbReference>
<dbReference type="PROSITE" id="PS51257">
    <property type="entry name" value="PROKAR_LIPOPROTEIN"/>
    <property type="match status" value="1"/>
</dbReference>
<evidence type="ECO:0000256" key="5">
    <source>
        <dbReference type="ARBA" id="ARBA00023125"/>
    </source>
</evidence>
<keyword evidence="8" id="KW-0539">Nucleus</keyword>
<keyword evidence="4" id="KW-0805">Transcription regulation</keyword>
<evidence type="ECO:0000256" key="2">
    <source>
        <dbReference type="ARBA" id="ARBA00022771"/>
    </source>
</evidence>
<dbReference type="PANTHER" id="PTHR24082">
    <property type="entry name" value="NUCLEAR HORMONE RECEPTOR"/>
    <property type="match status" value="1"/>
</dbReference>
<name>A0A816BPY0_ADIRI</name>
<dbReference type="PANTHER" id="PTHR24082:SF283">
    <property type="entry name" value="NUCLEAR HORMONE RECEPTOR HR96"/>
    <property type="match status" value="1"/>
</dbReference>
<evidence type="ECO:0000256" key="1">
    <source>
        <dbReference type="ARBA" id="ARBA00022723"/>
    </source>
</evidence>
<keyword evidence="12" id="KW-1185">Reference proteome</keyword>
<organism evidence="11 12">
    <name type="scientific">Adineta ricciae</name>
    <name type="common">Rotifer</name>
    <dbReference type="NCBI Taxonomy" id="249248"/>
    <lineage>
        <taxon>Eukaryota</taxon>
        <taxon>Metazoa</taxon>
        <taxon>Spiralia</taxon>
        <taxon>Gnathifera</taxon>
        <taxon>Rotifera</taxon>
        <taxon>Eurotatoria</taxon>
        <taxon>Bdelloidea</taxon>
        <taxon>Adinetida</taxon>
        <taxon>Adinetidae</taxon>
        <taxon>Adineta</taxon>
    </lineage>
</organism>
<keyword evidence="2" id="KW-0863">Zinc-finger</keyword>
<sequence length="382" mass="44164">MTNIKQSVRPNCCLICNAEAFIINYGALSCYSCKTFFRRHAHRARLLNSCRYDGCCEIDVETRKLCIPCRLMKCFAVGMSIDFIRKDFQYKKARLTAKLNSKEIVQLEKFHKPLPEIFPLNLLRNDRSSLTAFEWRLFSNVVHAFERFSVVPAIQYIVGQLDSIEPMKIVDISETFDLFSSFYTFVQSFVTSTADFRVLTTAEQRSLFQRNLHGLFNFAGTLMLRDGGIFESYKNETIIVPLYGYEAVRKARSIIKRLGYDSTLAKAMIAVFAFSTNCFTVDFDKDLQQDALLYGEFRLLGSQNMYVEILWTYMLYRYSHMEAALRFAGLVKHMLDLIILSSDIYTENIYHQQLVDDVVEQAKNTLTLSDVDGTPLWGKLDF</sequence>
<dbReference type="GO" id="GO:0030154">
    <property type="term" value="P:cell differentiation"/>
    <property type="evidence" value="ECO:0007669"/>
    <property type="project" value="TreeGrafter"/>
</dbReference>
<dbReference type="InterPro" id="IPR001628">
    <property type="entry name" value="Znf_hrmn_rcpt"/>
</dbReference>
<evidence type="ECO:0000313" key="11">
    <source>
        <dbReference type="EMBL" id="CAF1611151.1"/>
    </source>
</evidence>
<dbReference type="GO" id="GO:0000122">
    <property type="term" value="P:negative regulation of transcription by RNA polymerase II"/>
    <property type="evidence" value="ECO:0007669"/>
    <property type="project" value="TreeGrafter"/>
</dbReference>
<dbReference type="AlphaFoldDB" id="A0A816BPY0"/>
<proteinExistence type="predicted"/>
<keyword evidence="3" id="KW-0862">Zinc</keyword>
<keyword evidence="1" id="KW-0479">Metal-binding</keyword>
<keyword evidence="7" id="KW-0675">Receptor</keyword>
<evidence type="ECO:0000313" key="12">
    <source>
        <dbReference type="Proteomes" id="UP000663828"/>
    </source>
</evidence>
<dbReference type="InterPro" id="IPR013088">
    <property type="entry name" value="Znf_NHR/GATA"/>
</dbReference>
<evidence type="ECO:0000256" key="4">
    <source>
        <dbReference type="ARBA" id="ARBA00023015"/>
    </source>
</evidence>
<comment type="caution">
    <text evidence="11">The sequence shown here is derived from an EMBL/GenBank/DDBJ whole genome shotgun (WGS) entry which is preliminary data.</text>
</comment>
<dbReference type="GO" id="GO:0008270">
    <property type="term" value="F:zinc ion binding"/>
    <property type="evidence" value="ECO:0007669"/>
    <property type="project" value="UniProtKB-KW"/>
</dbReference>
<evidence type="ECO:0000256" key="7">
    <source>
        <dbReference type="ARBA" id="ARBA00023170"/>
    </source>
</evidence>
<evidence type="ECO:0000259" key="9">
    <source>
        <dbReference type="PROSITE" id="PS51030"/>
    </source>
</evidence>
<dbReference type="PRINTS" id="PR00047">
    <property type="entry name" value="STROIDFINGER"/>
</dbReference>
<dbReference type="PROSITE" id="PS00031">
    <property type="entry name" value="NUCLEAR_REC_DBD_1"/>
    <property type="match status" value="1"/>
</dbReference>
<protein>
    <recommendedName>
        <fullName evidence="9">Nuclear receptor domain-containing protein</fullName>
    </recommendedName>
</protein>
<evidence type="ECO:0000256" key="3">
    <source>
        <dbReference type="ARBA" id="ARBA00022833"/>
    </source>
</evidence>
<evidence type="ECO:0000313" key="10">
    <source>
        <dbReference type="EMBL" id="CAF0993798.1"/>
    </source>
</evidence>
<reference evidence="11" key="1">
    <citation type="submission" date="2021-02" db="EMBL/GenBank/DDBJ databases">
        <authorList>
            <person name="Nowell W R."/>
        </authorList>
    </citation>
    <scope>NUCLEOTIDE SEQUENCE</scope>
</reference>
<dbReference type="OrthoDB" id="5850793at2759"/>
<evidence type="ECO:0000256" key="8">
    <source>
        <dbReference type="ARBA" id="ARBA00023242"/>
    </source>
</evidence>
<dbReference type="GO" id="GO:0000978">
    <property type="term" value="F:RNA polymerase II cis-regulatory region sequence-specific DNA binding"/>
    <property type="evidence" value="ECO:0007669"/>
    <property type="project" value="TreeGrafter"/>
</dbReference>
<dbReference type="Gene3D" id="3.30.50.10">
    <property type="entry name" value="Erythroid Transcription Factor GATA-1, subunit A"/>
    <property type="match status" value="1"/>
</dbReference>
<keyword evidence="6" id="KW-0804">Transcription</keyword>